<gene>
    <name evidence="3" type="ORF">NM125_13330</name>
</gene>
<evidence type="ECO:0000259" key="2">
    <source>
        <dbReference type="Pfam" id="PF00930"/>
    </source>
</evidence>
<dbReference type="InterPro" id="IPR050278">
    <property type="entry name" value="Serine_Prot_S9B/DPPIV"/>
</dbReference>
<feature type="domain" description="Dipeptidylpeptidase IV N-terminal" evidence="2">
    <location>
        <begin position="159"/>
        <end position="474"/>
    </location>
</feature>
<sequence>MRFLPYRSFPLLILLSSLILIASGCKIYSEKVSEEDYQRAEKMLSGHTNDLVHGTIAGEEWLDDDRLIYRHSLADGTEFMMADPEARTKERAFDHNRLADVLSGMMGEDVEPLDLPFRSFDFTDGGEAITFSADGKEYQCELTGYDCEITRDEVRNYWNESVSPDGKKSVFIRDHNLFMRNLETGRVTQLTYDGRENFGYATNNAGWVKRDGPVVLWSPDSKRISTFQQDARGVGEMYLASTKVGHPELEAWKYPLPGDSVIFRIHRVVINLEPAPKVVRLRKSPDPQRSTITDHIADWSGSFLDNEWSNDSNTLAFVTVSRDHQDVHLQTANPTTGSVRSVLTEETDTFFESGNDMVNWHVLNESNEVIWYSQRDNWGHLYLYDLQTGKLKNQITSGDWNVNQVRHVDEDSRTIYFTGAVSEEGDPYFEYFYRVNFDGTELRLLTPEEAHHEIEVSESGNYFVDTRSTPTTPPTSVIRNMDGEVLVELASADISELQAHGWVPPVPFSVKARDGVTDLYGLMYKPSNFSSSESYPVLNYIYPGPQTGSVGSRAFRAARSDKQALAELGFIVVEVDAMGTPGRSKEFHDFYYGNMGDNGLPDQITMIEQLGDRHSWMDISRVGIFGHSGGGFASTRALFAYPGFYDVAVSGAGNHDNRNYADPWGEKWQGLLKATNIDGATDDQSTNYDNQANQLLADSLEGKLLITHGTLDSNVPPYNTLLVVNALIEANKDFDMIMFPNRGHGYYSEDYMMRKRWDYFVKHLKGVDPPKEYQFGGIDE</sequence>
<dbReference type="GO" id="GO:0008236">
    <property type="term" value="F:serine-type peptidase activity"/>
    <property type="evidence" value="ECO:0007669"/>
    <property type="project" value="InterPro"/>
</dbReference>
<dbReference type="InterPro" id="IPR029058">
    <property type="entry name" value="AB_hydrolase_fold"/>
</dbReference>
<accession>A0A9X2L578</accession>
<dbReference type="GO" id="GO:0006508">
    <property type="term" value="P:proteolysis"/>
    <property type="evidence" value="ECO:0007669"/>
    <property type="project" value="InterPro"/>
</dbReference>
<dbReference type="SUPFAM" id="SSF82171">
    <property type="entry name" value="DPP6 N-terminal domain-like"/>
    <property type="match status" value="1"/>
</dbReference>
<name>A0A9X2L578_9BACT</name>
<dbReference type="PROSITE" id="PS51257">
    <property type="entry name" value="PROKAR_LIPOPROTEIN"/>
    <property type="match status" value="1"/>
</dbReference>
<reference evidence="3" key="1">
    <citation type="submission" date="2022-06" db="EMBL/GenBank/DDBJ databases">
        <title>Gracilimonas sp. CAU 1638 isolated from sea sediment.</title>
        <authorList>
            <person name="Kim W."/>
        </authorList>
    </citation>
    <scope>NUCLEOTIDE SEQUENCE</scope>
    <source>
        <strain evidence="3">CAU 1638</strain>
    </source>
</reference>
<dbReference type="InterPro" id="IPR001375">
    <property type="entry name" value="Peptidase_S9_cat"/>
</dbReference>
<proteinExistence type="predicted"/>
<dbReference type="InterPro" id="IPR002469">
    <property type="entry name" value="Peptidase_S9B_N"/>
</dbReference>
<organism evidence="3 4">
    <name type="scientific">Gracilimonas sediminicola</name>
    <dbReference type="NCBI Taxonomy" id="2952158"/>
    <lineage>
        <taxon>Bacteria</taxon>
        <taxon>Pseudomonadati</taxon>
        <taxon>Balneolota</taxon>
        <taxon>Balneolia</taxon>
        <taxon>Balneolales</taxon>
        <taxon>Balneolaceae</taxon>
        <taxon>Gracilimonas</taxon>
    </lineage>
</organism>
<dbReference type="PANTHER" id="PTHR11731">
    <property type="entry name" value="PROTEASE FAMILY S9B,C DIPEPTIDYL-PEPTIDASE IV-RELATED"/>
    <property type="match status" value="1"/>
</dbReference>
<dbReference type="Pfam" id="PF00326">
    <property type="entry name" value="Peptidase_S9"/>
    <property type="match status" value="1"/>
</dbReference>
<dbReference type="PANTHER" id="PTHR11731:SF118">
    <property type="entry name" value="BLR1971 PROTEIN"/>
    <property type="match status" value="1"/>
</dbReference>
<dbReference type="EMBL" id="JANDBC010000003">
    <property type="protein sequence ID" value="MCP9292564.1"/>
    <property type="molecule type" value="Genomic_DNA"/>
</dbReference>
<evidence type="ECO:0000313" key="3">
    <source>
        <dbReference type="EMBL" id="MCP9292564.1"/>
    </source>
</evidence>
<dbReference type="RefSeq" id="WP_255135457.1">
    <property type="nucleotide sequence ID" value="NZ_JANDBC010000003.1"/>
</dbReference>
<evidence type="ECO:0000259" key="1">
    <source>
        <dbReference type="Pfam" id="PF00326"/>
    </source>
</evidence>
<protein>
    <submittedName>
        <fullName evidence="3">S9 family peptidase</fullName>
    </submittedName>
</protein>
<dbReference type="Gene3D" id="2.140.10.30">
    <property type="entry name" value="Dipeptidylpeptidase IV, N-terminal domain"/>
    <property type="match status" value="1"/>
</dbReference>
<keyword evidence="4" id="KW-1185">Reference proteome</keyword>
<dbReference type="Proteomes" id="UP001139125">
    <property type="component" value="Unassembled WGS sequence"/>
</dbReference>
<dbReference type="SUPFAM" id="SSF53474">
    <property type="entry name" value="alpha/beta-Hydrolases"/>
    <property type="match status" value="1"/>
</dbReference>
<dbReference type="Gene3D" id="3.40.50.1820">
    <property type="entry name" value="alpha/beta hydrolase"/>
    <property type="match status" value="1"/>
</dbReference>
<dbReference type="Pfam" id="PF00930">
    <property type="entry name" value="DPPIV_N"/>
    <property type="match status" value="1"/>
</dbReference>
<dbReference type="AlphaFoldDB" id="A0A9X2L578"/>
<feature type="domain" description="Peptidase S9 prolyl oligopeptidase catalytic" evidence="1">
    <location>
        <begin position="560"/>
        <end position="765"/>
    </location>
</feature>
<comment type="caution">
    <text evidence="3">The sequence shown here is derived from an EMBL/GenBank/DDBJ whole genome shotgun (WGS) entry which is preliminary data.</text>
</comment>
<evidence type="ECO:0000313" key="4">
    <source>
        <dbReference type="Proteomes" id="UP001139125"/>
    </source>
</evidence>